<reference evidence="4 5" key="2">
    <citation type="submission" date="2020-02" db="EMBL/GenBank/DDBJ databases">
        <title>Candidatus Galacturonibacter soehngenii shows hetero-acetogenic catabolism of galacturonic acid but lacks a canonical carbon monoxide dehydrogenase/acetyl-CoA synthase complex.</title>
        <authorList>
            <person name="Diender M."/>
            <person name="Stouten G.R."/>
            <person name="Petersen J.F."/>
            <person name="Nielsen P.H."/>
            <person name="Dueholm M.S."/>
            <person name="Pronk J.T."/>
            <person name="Van Loosdrecht M.C.M."/>
        </authorList>
    </citation>
    <scope>NUCLEOTIDE SEQUENCE [LARGE SCALE GENOMIC DNA]</scope>
    <source>
        <strain evidence="4">GalUA</strain>
    </source>
</reference>
<proteinExistence type="predicted"/>
<dbReference type="GO" id="GO:0008758">
    <property type="term" value="F:UDP-2,3-diacylglucosamine hydrolase activity"/>
    <property type="evidence" value="ECO:0007669"/>
    <property type="project" value="TreeGrafter"/>
</dbReference>
<dbReference type="Pfam" id="PF00149">
    <property type="entry name" value="Metallophos"/>
    <property type="match status" value="1"/>
</dbReference>
<feature type="domain" description="Calcineurin-like phosphoesterase" evidence="3">
    <location>
        <begin position="41"/>
        <end position="220"/>
    </location>
</feature>
<dbReference type="SUPFAM" id="SSF56300">
    <property type="entry name" value="Metallo-dependent phosphatases"/>
    <property type="match status" value="1"/>
</dbReference>
<keyword evidence="2" id="KW-0378">Hydrolase</keyword>
<dbReference type="EMBL" id="WAGX01000004">
    <property type="protein sequence ID" value="KAB1440087.1"/>
    <property type="molecule type" value="Genomic_DNA"/>
</dbReference>
<dbReference type="Proteomes" id="UP000461768">
    <property type="component" value="Unassembled WGS sequence"/>
</dbReference>
<dbReference type="GO" id="GO:0046872">
    <property type="term" value="F:metal ion binding"/>
    <property type="evidence" value="ECO:0007669"/>
    <property type="project" value="UniProtKB-KW"/>
</dbReference>
<keyword evidence="5" id="KW-1185">Reference proteome</keyword>
<dbReference type="GO" id="GO:0016020">
    <property type="term" value="C:membrane"/>
    <property type="evidence" value="ECO:0007669"/>
    <property type="project" value="GOC"/>
</dbReference>
<evidence type="ECO:0000313" key="4">
    <source>
        <dbReference type="EMBL" id="KAB1440087.1"/>
    </source>
</evidence>
<gene>
    <name evidence="4" type="ORF">F7O84_06840</name>
</gene>
<dbReference type="PANTHER" id="PTHR31302:SF31">
    <property type="entry name" value="PHOSPHODIESTERASE YAEI"/>
    <property type="match status" value="1"/>
</dbReference>
<name>A0A7V7UD58_9FIRM</name>
<keyword evidence="1" id="KW-0479">Metal-binding</keyword>
<dbReference type="InterPro" id="IPR004843">
    <property type="entry name" value="Calcineurin-like_PHP"/>
</dbReference>
<organism evidence="4 5">
    <name type="scientific">Candidatus Galacturonatibacter soehngenii</name>
    <dbReference type="NCBI Taxonomy" id="2307010"/>
    <lineage>
        <taxon>Bacteria</taxon>
        <taxon>Bacillati</taxon>
        <taxon>Bacillota</taxon>
        <taxon>Clostridia</taxon>
        <taxon>Lachnospirales</taxon>
        <taxon>Lachnospiraceae</taxon>
        <taxon>Candidatus Galacturonatibacter</taxon>
    </lineage>
</organism>
<dbReference type="AlphaFoldDB" id="A0A7V7UD58"/>
<dbReference type="RefSeq" id="WP_151143362.1">
    <property type="nucleotide sequence ID" value="NZ_WAGX01000004.1"/>
</dbReference>
<sequence length="283" mass="32794">MLKYIVLILFIIYIIYENHVFKVTRYHIESKKLKGLKEEINIVVLADLHNHVYGKQNEKLIKAIEEEAPDIILIAGDMIVAKPRESMEVSIDLLQQLAKKYPIYYGMGNHEYRMKIYPEQYVGMYEAYLKEIQHDNVIILDNKSVRITIKGTTLNIHGLEIEKEYYKRFQKAKLADDYLNALLGNPNKEEYNILLAHNPEYFEAYAKWGADMTLAGHIHGGLIRLPYLGGLASPQVEFFPKYDGGQFYEGERTMILSRGLGTHTINIRVNNRAELISIRLSQK</sequence>
<evidence type="ECO:0000256" key="2">
    <source>
        <dbReference type="ARBA" id="ARBA00022801"/>
    </source>
</evidence>
<evidence type="ECO:0000256" key="1">
    <source>
        <dbReference type="ARBA" id="ARBA00022723"/>
    </source>
</evidence>
<dbReference type="Gene3D" id="3.60.21.10">
    <property type="match status" value="1"/>
</dbReference>
<reference evidence="4 5" key="1">
    <citation type="submission" date="2019-09" db="EMBL/GenBank/DDBJ databases">
        <authorList>
            <person name="Valk L.C."/>
        </authorList>
    </citation>
    <scope>NUCLEOTIDE SEQUENCE [LARGE SCALE GENOMIC DNA]</scope>
    <source>
        <strain evidence="4">GalUA</strain>
    </source>
</reference>
<protein>
    <recommendedName>
        <fullName evidence="3">Calcineurin-like phosphoesterase domain-containing protein</fullName>
    </recommendedName>
</protein>
<accession>A0A7V7UD58</accession>
<dbReference type="PANTHER" id="PTHR31302">
    <property type="entry name" value="TRANSMEMBRANE PROTEIN WITH METALLOPHOSPHOESTERASE DOMAIN-RELATED"/>
    <property type="match status" value="1"/>
</dbReference>
<dbReference type="InterPro" id="IPR029052">
    <property type="entry name" value="Metallo-depent_PP-like"/>
</dbReference>
<evidence type="ECO:0000313" key="5">
    <source>
        <dbReference type="Proteomes" id="UP000461768"/>
    </source>
</evidence>
<dbReference type="InterPro" id="IPR051158">
    <property type="entry name" value="Metallophosphoesterase_sf"/>
</dbReference>
<dbReference type="GO" id="GO:0009245">
    <property type="term" value="P:lipid A biosynthetic process"/>
    <property type="evidence" value="ECO:0007669"/>
    <property type="project" value="TreeGrafter"/>
</dbReference>
<comment type="caution">
    <text evidence="4">The sequence shown here is derived from an EMBL/GenBank/DDBJ whole genome shotgun (WGS) entry which is preliminary data.</text>
</comment>
<dbReference type="OrthoDB" id="9780884at2"/>
<evidence type="ECO:0000259" key="3">
    <source>
        <dbReference type="Pfam" id="PF00149"/>
    </source>
</evidence>